<keyword evidence="6" id="KW-1185">Reference proteome</keyword>
<evidence type="ECO:0000256" key="3">
    <source>
        <dbReference type="ARBA" id="ARBA00023157"/>
    </source>
</evidence>
<evidence type="ECO:0000313" key="6">
    <source>
        <dbReference type="Proteomes" id="UP001144673"/>
    </source>
</evidence>
<keyword evidence="4" id="KW-0812">Transmembrane</keyword>
<keyword evidence="3" id="KW-1015">Disulfide bond</keyword>
<reference evidence="5" key="1">
    <citation type="journal article" date="2023" name="Access Microbiol">
        <title>De-novo genome assembly for Akanthomyces muscarius, a biocontrol agent of insect agricultural pests.</title>
        <authorList>
            <person name="Erdos Z."/>
            <person name="Studholme D.J."/>
            <person name="Raymond B."/>
            <person name="Sharma M."/>
        </authorList>
    </citation>
    <scope>NUCLEOTIDE SEQUENCE</scope>
    <source>
        <strain evidence="5">Ve6</strain>
    </source>
</reference>
<evidence type="ECO:0000313" key="5">
    <source>
        <dbReference type="EMBL" id="KAJ4155284.1"/>
    </source>
</evidence>
<dbReference type="EMBL" id="JAJHUN010000007">
    <property type="protein sequence ID" value="KAJ4155284.1"/>
    <property type="molecule type" value="Genomic_DNA"/>
</dbReference>
<evidence type="ECO:0000256" key="1">
    <source>
        <dbReference type="ARBA" id="ARBA00022529"/>
    </source>
</evidence>
<dbReference type="InterPro" id="IPR009101">
    <property type="entry name" value="Gurmarin/antifun_pep"/>
</dbReference>
<keyword evidence="2" id="KW-0960">Knottin</keyword>
<accession>A0A9W8UNR2</accession>
<dbReference type="KEGG" id="amus:LMH87_000539"/>
<dbReference type="AlphaFoldDB" id="A0A9W8UNR2"/>
<sequence>MHEKNKRYRLKGTQGRATHKPCLISIIEFSSTVSYHFLSTPKMKVFTSVLAIAMAVASVSAVAIEPMSDLEARCLANGKACKANGSLGNCCSGFCLAQGSKTGKCAKKSFAIAEESVAEEESEPVAQIEARCLANGKACKANGSLGNCCSGFCLAQGSKTGKCAKKSFAVAEESAAEETAAEEESEPVAQIEARCLANGKKCKANGSMGSCCSGFCLAQGNKVGVCKKH</sequence>
<organism evidence="5 6">
    <name type="scientific">Akanthomyces muscarius</name>
    <name type="common">Entomopathogenic fungus</name>
    <name type="synonym">Lecanicillium muscarium</name>
    <dbReference type="NCBI Taxonomy" id="2231603"/>
    <lineage>
        <taxon>Eukaryota</taxon>
        <taxon>Fungi</taxon>
        <taxon>Dikarya</taxon>
        <taxon>Ascomycota</taxon>
        <taxon>Pezizomycotina</taxon>
        <taxon>Sordariomycetes</taxon>
        <taxon>Hypocreomycetidae</taxon>
        <taxon>Hypocreales</taxon>
        <taxon>Cordycipitaceae</taxon>
        <taxon>Akanthomyces</taxon>
    </lineage>
</organism>
<dbReference type="RefSeq" id="XP_056055408.1">
    <property type="nucleotide sequence ID" value="XM_056198461.1"/>
</dbReference>
<evidence type="ECO:0000256" key="4">
    <source>
        <dbReference type="SAM" id="Phobius"/>
    </source>
</evidence>
<dbReference type="GeneID" id="80887698"/>
<evidence type="ECO:0000256" key="2">
    <source>
        <dbReference type="ARBA" id="ARBA00022854"/>
    </source>
</evidence>
<feature type="transmembrane region" description="Helical" evidence="4">
    <location>
        <begin position="45"/>
        <end position="64"/>
    </location>
</feature>
<dbReference type="Pfam" id="PF11410">
    <property type="entry name" value="Antifungal_pept"/>
    <property type="match status" value="3"/>
</dbReference>
<dbReference type="InterPro" id="IPR024206">
    <property type="entry name" value="Gurmarin/antimicrobial_peptd"/>
</dbReference>
<keyword evidence="1" id="KW-0929">Antimicrobial</keyword>
<name>A0A9W8UNR2_AKAMU</name>
<dbReference type="Proteomes" id="UP001144673">
    <property type="component" value="Chromosome 6"/>
</dbReference>
<keyword evidence="4" id="KW-1133">Transmembrane helix</keyword>
<dbReference type="SUPFAM" id="SSF57048">
    <property type="entry name" value="Gurmarin-like"/>
    <property type="match status" value="3"/>
</dbReference>
<protein>
    <submittedName>
        <fullName evidence="5">Uncharacterized protein</fullName>
    </submittedName>
</protein>
<comment type="caution">
    <text evidence="5">The sequence shown here is derived from an EMBL/GenBank/DDBJ whole genome shotgun (WGS) entry which is preliminary data.</text>
</comment>
<proteinExistence type="predicted"/>
<gene>
    <name evidence="5" type="ORF">LMH87_000539</name>
</gene>
<keyword evidence="4" id="KW-0472">Membrane</keyword>